<protein>
    <submittedName>
        <fullName evidence="2">Uncharacterized protein</fullName>
    </submittedName>
</protein>
<name>A0A511ME50_9NOCA</name>
<comment type="caution">
    <text evidence="2">The sequence shown here is derived from an EMBL/GenBank/DDBJ whole genome shotgun (WGS) entry which is preliminary data.</text>
</comment>
<dbReference type="Proteomes" id="UP000321424">
    <property type="component" value="Unassembled WGS sequence"/>
</dbReference>
<keyword evidence="1" id="KW-0812">Transmembrane</keyword>
<keyword evidence="1" id="KW-1133">Transmembrane helix</keyword>
<dbReference type="AlphaFoldDB" id="A0A511ME50"/>
<evidence type="ECO:0000313" key="2">
    <source>
        <dbReference type="EMBL" id="GEM38368.1"/>
    </source>
</evidence>
<dbReference type="OrthoDB" id="9960731at2"/>
<reference evidence="2 3" key="1">
    <citation type="submission" date="2019-07" db="EMBL/GenBank/DDBJ databases">
        <title>Whole genome shotgun sequence of Nocardia ninae NBRC 108245.</title>
        <authorList>
            <person name="Hosoyama A."/>
            <person name="Uohara A."/>
            <person name="Ohji S."/>
            <person name="Ichikawa N."/>
        </authorList>
    </citation>
    <scope>NUCLEOTIDE SEQUENCE [LARGE SCALE GENOMIC DNA]</scope>
    <source>
        <strain evidence="2 3">NBRC 108245</strain>
    </source>
</reference>
<evidence type="ECO:0000256" key="1">
    <source>
        <dbReference type="SAM" id="Phobius"/>
    </source>
</evidence>
<keyword evidence="1" id="KW-0472">Membrane</keyword>
<feature type="transmembrane region" description="Helical" evidence="1">
    <location>
        <begin position="69"/>
        <end position="88"/>
    </location>
</feature>
<proteinExistence type="predicted"/>
<feature type="transmembrane region" description="Helical" evidence="1">
    <location>
        <begin position="95"/>
        <end position="115"/>
    </location>
</feature>
<dbReference type="EMBL" id="BJXA01000015">
    <property type="protein sequence ID" value="GEM38368.1"/>
    <property type="molecule type" value="Genomic_DNA"/>
</dbReference>
<accession>A0A511ME50</accession>
<sequence length="155" mass="16507">MDRTSQHPAQPQSQPPSSSVAAIIAGILAVLGALREAFGLFGLIVFFAIPIFTPPFEYGWSFAILQLRLIVVAASAILLLIGGILMLIRKKIARVLLGVGGVGTVVQSMIITSAESNTITVNTDLDAVSAVGIVLNIVMLMLTFLPSTARWLTYR</sequence>
<evidence type="ECO:0000313" key="3">
    <source>
        <dbReference type="Proteomes" id="UP000321424"/>
    </source>
</evidence>
<dbReference type="RefSeq" id="WP_147130564.1">
    <property type="nucleotide sequence ID" value="NZ_BJXA01000015.1"/>
</dbReference>
<organism evidence="2 3">
    <name type="scientific">Nocardia ninae NBRC 108245</name>
    <dbReference type="NCBI Taxonomy" id="1210091"/>
    <lineage>
        <taxon>Bacteria</taxon>
        <taxon>Bacillati</taxon>
        <taxon>Actinomycetota</taxon>
        <taxon>Actinomycetes</taxon>
        <taxon>Mycobacteriales</taxon>
        <taxon>Nocardiaceae</taxon>
        <taxon>Nocardia</taxon>
    </lineage>
</organism>
<feature type="transmembrane region" description="Helical" evidence="1">
    <location>
        <begin position="127"/>
        <end position="145"/>
    </location>
</feature>
<gene>
    <name evidence="2" type="ORF">NN4_28870</name>
</gene>
<keyword evidence="3" id="KW-1185">Reference proteome</keyword>
<feature type="transmembrane region" description="Helical" evidence="1">
    <location>
        <begin position="20"/>
        <end position="49"/>
    </location>
</feature>